<feature type="transmembrane region" description="Helical" evidence="8">
    <location>
        <begin position="251"/>
        <end position="276"/>
    </location>
</feature>
<dbReference type="Pfam" id="PF03845">
    <property type="entry name" value="Spore_permease"/>
    <property type="match status" value="1"/>
</dbReference>
<dbReference type="PANTHER" id="PTHR34975">
    <property type="entry name" value="SPORE GERMINATION PROTEIN A2"/>
    <property type="match status" value="1"/>
</dbReference>
<protein>
    <submittedName>
        <fullName evidence="9">Uncharacterized protein</fullName>
    </submittedName>
</protein>
<dbReference type="InterPro" id="IPR004761">
    <property type="entry name" value="Spore_GerAB"/>
</dbReference>
<keyword evidence="4" id="KW-0309">Germination</keyword>
<feature type="transmembrane region" description="Helical" evidence="8">
    <location>
        <begin position="37"/>
        <end position="56"/>
    </location>
</feature>
<keyword evidence="5 8" id="KW-0812">Transmembrane</keyword>
<evidence type="ECO:0000256" key="4">
    <source>
        <dbReference type="ARBA" id="ARBA00022544"/>
    </source>
</evidence>
<evidence type="ECO:0000256" key="3">
    <source>
        <dbReference type="ARBA" id="ARBA00022448"/>
    </source>
</evidence>
<keyword evidence="7 8" id="KW-0472">Membrane</keyword>
<dbReference type="AlphaFoldDB" id="A0A432LCT9"/>
<name>A0A432LCT9_9BACI</name>
<organism evidence="9 10">
    <name type="scientific">Lysinibacillus antri</name>
    <dbReference type="NCBI Taxonomy" id="2498145"/>
    <lineage>
        <taxon>Bacteria</taxon>
        <taxon>Bacillati</taxon>
        <taxon>Bacillota</taxon>
        <taxon>Bacilli</taxon>
        <taxon>Bacillales</taxon>
        <taxon>Bacillaceae</taxon>
        <taxon>Lysinibacillus</taxon>
    </lineage>
</organism>
<keyword evidence="3" id="KW-0813">Transport</keyword>
<gene>
    <name evidence="9" type="ORF">EK386_07690</name>
</gene>
<dbReference type="GO" id="GO:0009847">
    <property type="term" value="P:spore germination"/>
    <property type="evidence" value="ECO:0007669"/>
    <property type="project" value="InterPro"/>
</dbReference>
<feature type="transmembrane region" description="Helical" evidence="8">
    <location>
        <begin position="77"/>
        <end position="96"/>
    </location>
</feature>
<dbReference type="EMBL" id="RYYR01000008">
    <property type="protein sequence ID" value="RUL54001.1"/>
    <property type="molecule type" value="Genomic_DNA"/>
</dbReference>
<dbReference type="PANTHER" id="PTHR34975:SF2">
    <property type="entry name" value="SPORE GERMINATION PROTEIN A2"/>
    <property type="match status" value="1"/>
</dbReference>
<keyword evidence="6 8" id="KW-1133">Transmembrane helix</keyword>
<evidence type="ECO:0000313" key="9">
    <source>
        <dbReference type="EMBL" id="RUL54001.1"/>
    </source>
</evidence>
<feature type="transmembrane region" description="Helical" evidence="8">
    <location>
        <begin position="125"/>
        <end position="145"/>
    </location>
</feature>
<evidence type="ECO:0000256" key="8">
    <source>
        <dbReference type="SAM" id="Phobius"/>
    </source>
</evidence>
<dbReference type="RefSeq" id="WP_126658582.1">
    <property type="nucleotide sequence ID" value="NZ_RYYR01000008.1"/>
</dbReference>
<reference evidence="9 10" key="1">
    <citation type="submission" date="2018-12" db="EMBL/GenBank/DDBJ databases">
        <title>Lysinibacillus antri sp. nov., isolated from a cave soil.</title>
        <authorList>
            <person name="Narsing Rao M.P."/>
            <person name="Zhang H."/>
            <person name="Dong Z.-Y."/>
            <person name="Niu X.-K."/>
            <person name="Zhang K."/>
            <person name="Fang B.-Z."/>
            <person name="Kang Y.-Q."/>
            <person name="Xiao M."/>
            <person name="Li W.-J."/>
        </authorList>
    </citation>
    <scope>NUCLEOTIDE SEQUENCE [LARGE SCALE GENOMIC DNA]</scope>
    <source>
        <strain evidence="9 10">SYSU K30002</strain>
    </source>
</reference>
<feature type="transmembrane region" description="Helical" evidence="8">
    <location>
        <begin position="12"/>
        <end position="31"/>
    </location>
</feature>
<sequence length="349" mass="41512">MKISLSRIQFFMLLFPLFTGFVYISIQSIIIDSGKRAAWLIFIVASILVYLLFILYEKTYKYFILGKVSSVIYQIYWLFHLSLLVSYTIFVVSTWMSPNTPKYALLLMLLIPSLYASLSRAETAVNIGAIFGTFIIFFIIFILNAADDFEYRNLVPTSESGLKEWIWGLIYSFSAYRNMECYLILRKYVMKNEKIAGKPLFYFVFLLFFMYMFSIITVSLYFSLDEFRFISEPLLYILHTQEVTFIKRLDLIFVFFWVLITIITIINFILVVKLVHFKKKRKYTKMRIVLYHILIFIFAYYFANFADLQWIRVRYWITFPIFGVLLPIMIITWNKVRGRTIFDSSNSSS</sequence>
<comment type="subcellular location">
    <subcellularLocation>
        <location evidence="1">Membrane</location>
        <topology evidence="1">Multi-pass membrane protein</topology>
    </subcellularLocation>
</comment>
<feature type="transmembrane region" description="Helical" evidence="8">
    <location>
        <begin position="200"/>
        <end position="224"/>
    </location>
</feature>
<accession>A0A432LCT9</accession>
<proteinExistence type="inferred from homology"/>
<feature type="transmembrane region" description="Helical" evidence="8">
    <location>
        <begin position="288"/>
        <end position="303"/>
    </location>
</feature>
<evidence type="ECO:0000256" key="6">
    <source>
        <dbReference type="ARBA" id="ARBA00022989"/>
    </source>
</evidence>
<keyword evidence="10" id="KW-1185">Reference proteome</keyword>
<evidence type="ECO:0000256" key="2">
    <source>
        <dbReference type="ARBA" id="ARBA00007998"/>
    </source>
</evidence>
<evidence type="ECO:0000313" key="10">
    <source>
        <dbReference type="Proteomes" id="UP000287910"/>
    </source>
</evidence>
<evidence type="ECO:0000256" key="1">
    <source>
        <dbReference type="ARBA" id="ARBA00004141"/>
    </source>
</evidence>
<evidence type="ECO:0000256" key="7">
    <source>
        <dbReference type="ARBA" id="ARBA00023136"/>
    </source>
</evidence>
<feature type="transmembrane region" description="Helical" evidence="8">
    <location>
        <begin position="315"/>
        <end position="333"/>
    </location>
</feature>
<comment type="similarity">
    <text evidence="2">Belongs to the amino acid-polyamine-organocation (APC) superfamily. Spore germination protein (SGP) (TC 2.A.3.9) family.</text>
</comment>
<evidence type="ECO:0000256" key="5">
    <source>
        <dbReference type="ARBA" id="ARBA00022692"/>
    </source>
</evidence>
<dbReference type="GO" id="GO:0016020">
    <property type="term" value="C:membrane"/>
    <property type="evidence" value="ECO:0007669"/>
    <property type="project" value="UniProtKB-SubCell"/>
</dbReference>
<dbReference type="Proteomes" id="UP000287910">
    <property type="component" value="Unassembled WGS sequence"/>
</dbReference>
<comment type="caution">
    <text evidence="9">The sequence shown here is derived from an EMBL/GenBank/DDBJ whole genome shotgun (WGS) entry which is preliminary data.</text>
</comment>